<reference evidence="1 2" key="1">
    <citation type="submission" date="2012-08" db="EMBL/GenBank/DDBJ databases">
        <title>Oryza genome evolution.</title>
        <authorList>
            <person name="Wing R.A."/>
        </authorList>
    </citation>
    <scope>NUCLEOTIDE SEQUENCE</scope>
</reference>
<sequence>MCSEKAPFPCANWMLLGSHHSPQQQKEHVRLQHGGLLKGENFSAIRPQANQIKVSSASHYGVRPCDTSQNGPRFGAQERRAGNRFCVLLLGEI</sequence>
<name>A0A0D9VJL6_9ORYZ</name>
<dbReference type="EnsemblPlants" id="LPERR02G23020.1">
    <property type="protein sequence ID" value="LPERR02G23020.1"/>
    <property type="gene ID" value="LPERR02G23020"/>
</dbReference>
<reference evidence="2" key="2">
    <citation type="submission" date="2013-12" db="EMBL/GenBank/DDBJ databases">
        <authorList>
            <person name="Yu Y."/>
            <person name="Lee S."/>
            <person name="de Baynast K."/>
            <person name="Wissotski M."/>
            <person name="Liu L."/>
            <person name="Talag J."/>
            <person name="Goicoechea J."/>
            <person name="Angelova A."/>
            <person name="Jetty R."/>
            <person name="Kudrna D."/>
            <person name="Golser W."/>
            <person name="Rivera L."/>
            <person name="Zhang J."/>
            <person name="Wing R."/>
        </authorList>
    </citation>
    <scope>NUCLEOTIDE SEQUENCE</scope>
</reference>
<dbReference type="Proteomes" id="UP000032180">
    <property type="component" value="Chromosome 2"/>
</dbReference>
<dbReference type="AlphaFoldDB" id="A0A0D9VJL6"/>
<evidence type="ECO:0000313" key="2">
    <source>
        <dbReference type="Proteomes" id="UP000032180"/>
    </source>
</evidence>
<protein>
    <submittedName>
        <fullName evidence="1">Uncharacterized protein</fullName>
    </submittedName>
</protein>
<accession>A0A0D9VJL6</accession>
<reference evidence="1" key="3">
    <citation type="submission" date="2015-04" db="UniProtKB">
        <authorList>
            <consortium name="EnsemblPlants"/>
        </authorList>
    </citation>
    <scope>IDENTIFICATION</scope>
</reference>
<keyword evidence="2" id="KW-1185">Reference proteome</keyword>
<evidence type="ECO:0000313" key="1">
    <source>
        <dbReference type="EnsemblPlants" id="LPERR02G23020.1"/>
    </source>
</evidence>
<dbReference type="Gramene" id="LPERR02G23020.1">
    <property type="protein sequence ID" value="LPERR02G23020.1"/>
    <property type="gene ID" value="LPERR02G23020"/>
</dbReference>
<proteinExistence type="predicted"/>
<organism evidence="1 2">
    <name type="scientific">Leersia perrieri</name>
    <dbReference type="NCBI Taxonomy" id="77586"/>
    <lineage>
        <taxon>Eukaryota</taxon>
        <taxon>Viridiplantae</taxon>
        <taxon>Streptophyta</taxon>
        <taxon>Embryophyta</taxon>
        <taxon>Tracheophyta</taxon>
        <taxon>Spermatophyta</taxon>
        <taxon>Magnoliopsida</taxon>
        <taxon>Liliopsida</taxon>
        <taxon>Poales</taxon>
        <taxon>Poaceae</taxon>
        <taxon>BOP clade</taxon>
        <taxon>Oryzoideae</taxon>
        <taxon>Oryzeae</taxon>
        <taxon>Oryzinae</taxon>
        <taxon>Leersia</taxon>
    </lineage>
</organism>
<dbReference type="HOGENOM" id="CLU_2402844_0_0_1"/>